<feature type="compositionally biased region" description="Basic and acidic residues" evidence="1">
    <location>
        <begin position="105"/>
        <end position="115"/>
    </location>
</feature>
<dbReference type="AlphaFoldDB" id="A0A4Y2PZY7"/>
<protein>
    <submittedName>
        <fullName evidence="2">Uncharacterized protein</fullName>
    </submittedName>
</protein>
<gene>
    <name evidence="2" type="ORF">AVEN_33067_1</name>
</gene>
<feature type="compositionally biased region" description="Low complexity" evidence="1">
    <location>
        <begin position="166"/>
        <end position="175"/>
    </location>
</feature>
<feature type="region of interest" description="Disordered" evidence="1">
    <location>
        <begin position="104"/>
        <end position="128"/>
    </location>
</feature>
<sequence>MRCQIRNWSCQTKAVSRYDIAIPVWGGSVKRRDIRTRVWLWWNWSGKNRPSPKMRFVVAKNMEALLLKKLFHSNFIVKNFCFLPSASVLVSDIQIPPLRDYPPSIRDRVGGERGGDGPPPGGERRGVINEKWPSLEVCQEATCTRPSSSGRGHRGKERPGIDALSSKRTSSLESSAPLHRHAILIKPQIEDLKTAVSQAETCAG</sequence>
<evidence type="ECO:0000313" key="2">
    <source>
        <dbReference type="EMBL" id="GBN56821.1"/>
    </source>
</evidence>
<dbReference type="Proteomes" id="UP000499080">
    <property type="component" value="Unassembled WGS sequence"/>
</dbReference>
<accession>A0A4Y2PZY7</accession>
<evidence type="ECO:0000256" key="1">
    <source>
        <dbReference type="SAM" id="MobiDB-lite"/>
    </source>
</evidence>
<reference evidence="2 3" key="1">
    <citation type="journal article" date="2019" name="Sci. Rep.">
        <title>Orb-weaving spider Araneus ventricosus genome elucidates the spidroin gene catalogue.</title>
        <authorList>
            <person name="Kono N."/>
            <person name="Nakamura H."/>
            <person name="Ohtoshi R."/>
            <person name="Moran D.A.P."/>
            <person name="Shinohara A."/>
            <person name="Yoshida Y."/>
            <person name="Fujiwara M."/>
            <person name="Mori M."/>
            <person name="Tomita M."/>
            <person name="Arakawa K."/>
        </authorList>
    </citation>
    <scope>NUCLEOTIDE SEQUENCE [LARGE SCALE GENOMIC DNA]</scope>
</reference>
<proteinExistence type="predicted"/>
<dbReference type="EMBL" id="BGPR01012599">
    <property type="protein sequence ID" value="GBN56821.1"/>
    <property type="molecule type" value="Genomic_DNA"/>
</dbReference>
<evidence type="ECO:0000313" key="3">
    <source>
        <dbReference type="Proteomes" id="UP000499080"/>
    </source>
</evidence>
<organism evidence="2 3">
    <name type="scientific">Araneus ventricosus</name>
    <name type="common">Orbweaver spider</name>
    <name type="synonym">Epeira ventricosa</name>
    <dbReference type="NCBI Taxonomy" id="182803"/>
    <lineage>
        <taxon>Eukaryota</taxon>
        <taxon>Metazoa</taxon>
        <taxon>Ecdysozoa</taxon>
        <taxon>Arthropoda</taxon>
        <taxon>Chelicerata</taxon>
        <taxon>Arachnida</taxon>
        <taxon>Araneae</taxon>
        <taxon>Araneomorphae</taxon>
        <taxon>Entelegynae</taxon>
        <taxon>Araneoidea</taxon>
        <taxon>Araneidae</taxon>
        <taxon>Araneus</taxon>
    </lineage>
</organism>
<feature type="region of interest" description="Disordered" evidence="1">
    <location>
        <begin position="142"/>
        <end position="175"/>
    </location>
</feature>
<name>A0A4Y2PZY7_ARAVE</name>
<keyword evidence="3" id="KW-1185">Reference proteome</keyword>
<comment type="caution">
    <text evidence="2">The sequence shown here is derived from an EMBL/GenBank/DDBJ whole genome shotgun (WGS) entry which is preliminary data.</text>
</comment>